<evidence type="ECO:0000313" key="1">
    <source>
        <dbReference type="EMBL" id="GBG21208.1"/>
    </source>
</evidence>
<comment type="caution">
    <text evidence="1">The sequence shown here is derived from an EMBL/GenBank/DDBJ whole genome shotgun (WGS) entry which is preliminary data.</text>
</comment>
<dbReference type="Proteomes" id="UP000245124">
    <property type="component" value="Unassembled WGS sequence"/>
</dbReference>
<proteinExistence type="predicted"/>
<dbReference type="RefSeq" id="WP_109011150.1">
    <property type="nucleotide sequence ID" value="NZ_BDUD01000001.1"/>
</dbReference>
<dbReference type="EMBL" id="BDUD01000001">
    <property type="protein sequence ID" value="GBG21208.1"/>
    <property type="molecule type" value="Genomic_DNA"/>
</dbReference>
<dbReference type="OrthoDB" id="513003at2"/>
<gene>
    <name evidence="1" type="ORF">NIES4072_48910</name>
</gene>
<reference evidence="1 2" key="1">
    <citation type="submission" date="2017-06" db="EMBL/GenBank/DDBJ databases">
        <title>Genome sequencing of cyanobaciteial culture collection at National Institute for Environmental Studies (NIES).</title>
        <authorList>
            <person name="Hirose Y."/>
            <person name="Shimura Y."/>
            <person name="Fujisawa T."/>
            <person name="Nakamura Y."/>
            <person name="Kawachi M."/>
        </authorList>
    </citation>
    <scope>NUCLEOTIDE SEQUENCE [LARGE SCALE GENOMIC DNA]</scope>
    <source>
        <strain evidence="1 2">NIES-4072</strain>
    </source>
</reference>
<dbReference type="AlphaFoldDB" id="A0A2R5FUS1"/>
<keyword evidence="2" id="KW-1185">Reference proteome</keyword>
<sequence>MIAILDSQNQSAIDTEESIIEYSIKRYVEALIPNRVTNFDSLTNTKVTSKRSAYVQVYTSEKVSKIIAIIKSIEKSKEDIQPIKQDTFEIFSKRYLSSSAVSSNSSNEALKITQERLIELWQEDEEDEYGIVRPTVYAFDKAWSIITEASQFLKDSFRKASVSTDEEGGIRLTWTKLESEAEVRLICPCDHEKEVYLYHEKDSEYNIVNKVTGFNLASWLNWLNQV</sequence>
<accession>A0A2R5FUS1</accession>
<evidence type="ECO:0000313" key="2">
    <source>
        <dbReference type="Proteomes" id="UP000245124"/>
    </source>
</evidence>
<name>A0A2R5FUS1_NOSCO</name>
<protein>
    <submittedName>
        <fullName evidence="1">Uncharacterized protein</fullName>
    </submittedName>
</protein>
<organism evidence="1 2">
    <name type="scientific">Nostoc commune NIES-4072</name>
    <dbReference type="NCBI Taxonomy" id="2005467"/>
    <lineage>
        <taxon>Bacteria</taxon>
        <taxon>Bacillati</taxon>
        <taxon>Cyanobacteriota</taxon>
        <taxon>Cyanophyceae</taxon>
        <taxon>Nostocales</taxon>
        <taxon>Nostocaceae</taxon>
        <taxon>Nostoc</taxon>
    </lineage>
</organism>